<dbReference type="RefSeq" id="WP_053936504.1">
    <property type="nucleotide sequence ID" value="NZ_LAQT01000002.1"/>
</dbReference>
<dbReference type="InterPro" id="IPR037171">
    <property type="entry name" value="NagB/RpiA_transferase-like"/>
</dbReference>
<dbReference type="PRINTS" id="PR00037">
    <property type="entry name" value="HTHLACR"/>
</dbReference>
<evidence type="ECO:0000313" key="5">
    <source>
        <dbReference type="EMBL" id="KPC54727.1"/>
    </source>
</evidence>
<dbReference type="PANTHER" id="PTHR30363">
    <property type="entry name" value="HTH-TYPE TRANSCRIPTIONAL REGULATOR SRLR-RELATED"/>
    <property type="match status" value="1"/>
</dbReference>
<organism evidence="5 6">
    <name type="scientific">Amantichitinum ursilacus</name>
    <dbReference type="NCBI Taxonomy" id="857265"/>
    <lineage>
        <taxon>Bacteria</taxon>
        <taxon>Pseudomonadati</taxon>
        <taxon>Pseudomonadota</taxon>
        <taxon>Betaproteobacteria</taxon>
        <taxon>Neisseriales</taxon>
        <taxon>Chitinibacteraceae</taxon>
        <taxon>Amantichitinum</taxon>
    </lineage>
</organism>
<dbReference type="SMART" id="SM00420">
    <property type="entry name" value="HTH_DEOR"/>
    <property type="match status" value="1"/>
</dbReference>
<dbReference type="InterPro" id="IPR036390">
    <property type="entry name" value="WH_DNA-bd_sf"/>
</dbReference>
<dbReference type="Pfam" id="PF08220">
    <property type="entry name" value="HTH_DeoR"/>
    <property type="match status" value="1"/>
</dbReference>
<dbReference type="PANTHER" id="PTHR30363:SF4">
    <property type="entry name" value="GLYCEROL-3-PHOSPHATE REGULON REPRESSOR"/>
    <property type="match status" value="1"/>
</dbReference>
<protein>
    <submittedName>
        <fullName evidence="5">HTH-type transcriptional repressor GlcR</fullName>
    </submittedName>
</protein>
<dbReference type="SUPFAM" id="SSF100950">
    <property type="entry name" value="NagB/RpiA/CoA transferase-like"/>
    <property type="match status" value="1"/>
</dbReference>
<dbReference type="SUPFAM" id="SSF46785">
    <property type="entry name" value="Winged helix' DNA-binding domain"/>
    <property type="match status" value="1"/>
</dbReference>
<dbReference type="Pfam" id="PF00455">
    <property type="entry name" value="DeoRC"/>
    <property type="match status" value="1"/>
</dbReference>
<keyword evidence="2" id="KW-0805">Transcription regulation</keyword>
<dbReference type="GO" id="GO:0003700">
    <property type="term" value="F:DNA-binding transcription factor activity"/>
    <property type="evidence" value="ECO:0007669"/>
    <property type="project" value="InterPro"/>
</dbReference>
<evidence type="ECO:0000259" key="4">
    <source>
        <dbReference type="PROSITE" id="PS51000"/>
    </source>
</evidence>
<dbReference type="AlphaFoldDB" id="A0A0N0XKI6"/>
<dbReference type="SMART" id="SM01134">
    <property type="entry name" value="DeoRC"/>
    <property type="match status" value="1"/>
</dbReference>
<dbReference type="Gene3D" id="3.40.50.1360">
    <property type="match status" value="1"/>
</dbReference>
<keyword evidence="6" id="KW-1185">Reference proteome</keyword>
<dbReference type="PROSITE" id="PS51000">
    <property type="entry name" value="HTH_DEOR_2"/>
    <property type="match status" value="1"/>
</dbReference>
<dbReference type="Proteomes" id="UP000037939">
    <property type="component" value="Unassembled WGS sequence"/>
</dbReference>
<dbReference type="InterPro" id="IPR050313">
    <property type="entry name" value="Carb_Metab_HTH_regulators"/>
</dbReference>
<evidence type="ECO:0000256" key="1">
    <source>
        <dbReference type="ARBA" id="ARBA00022491"/>
    </source>
</evidence>
<feature type="domain" description="HTH deoR-type" evidence="4">
    <location>
        <begin position="15"/>
        <end position="70"/>
    </location>
</feature>
<keyword evidence="3" id="KW-0804">Transcription</keyword>
<comment type="caution">
    <text evidence="5">The sequence shown here is derived from an EMBL/GenBank/DDBJ whole genome shotgun (WGS) entry which is preliminary data.</text>
</comment>
<dbReference type="EMBL" id="LAQT01000002">
    <property type="protein sequence ID" value="KPC54727.1"/>
    <property type="molecule type" value="Genomic_DNA"/>
</dbReference>
<evidence type="ECO:0000256" key="3">
    <source>
        <dbReference type="ARBA" id="ARBA00023163"/>
    </source>
</evidence>
<keyword evidence="1" id="KW-0678">Repressor</keyword>
<name>A0A0N0XKI6_9NEIS</name>
<sequence length="264" mass="27717">MNTDRKDRAANFNFPADRHQIIRDRLAQHGRVIAADLALEFGISEDSVRRDLRELAAAGACLRVYGGAIAMAQSTRPIQERAGEHVGRKQQLARAAARLVQGGQLVFLDSGTTNVEIARQLPEDIGLTVATNSPAVAVALTGRDDIKVVLIGGSFDPQVGGTLGTQASSELQRMHPDLCFIGICSIDAQAGIGAGNAEDAAFKRQLAASCGALVAVATNEKLGTGAPFAIADIADINHLVVEADADAQQVARLRDVGVDVIIAH</sequence>
<accession>A0A0N0XKI6</accession>
<reference evidence="5 6" key="1">
    <citation type="submission" date="2015-07" db="EMBL/GenBank/DDBJ databases">
        <title>Draft genome sequence of the Amantichitinum ursilacus IGB-41, a new chitin-degrading bacterium.</title>
        <authorList>
            <person name="Kirstahler P."/>
            <person name="Guenther M."/>
            <person name="Grumaz C."/>
            <person name="Rupp S."/>
            <person name="Zibek S."/>
            <person name="Sohn K."/>
        </authorList>
    </citation>
    <scope>NUCLEOTIDE SEQUENCE [LARGE SCALE GENOMIC DNA]</scope>
    <source>
        <strain evidence="5 6">IGB-41</strain>
    </source>
</reference>
<evidence type="ECO:0000256" key="2">
    <source>
        <dbReference type="ARBA" id="ARBA00023015"/>
    </source>
</evidence>
<dbReference type="STRING" id="857265.WG78_04115"/>
<gene>
    <name evidence="5" type="primary">glcR_1</name>
    <name evidence="5" type="ORF">WG78_04115</name>
</gene>
<proteinExistence type="predicted"/>
<dbReference type="OrthoDB" id="9814815at2"/>
<dbReference type="InterPro" id="IPR001034">
    <property type="entry name" value="DeoR_HTH"/>
</dbReference>
<dbReference type="InterPro" id="IPR014036">
    <property type="entry name" value="DeoR-like_C"/>
</dbReference>
<evidence type="ECO:0000313" key="6">
    <source>
        <dbReference type="Proteomes" id="UP000037939"/>
    </source>
</evidence>